<accession>A0A7G2C7Z1</accession>
<name>A0A7G2C7Z1_9TRYP</name>
<dbReference type="Proteomes" id="UP000515908">
    <property type="component" value="Chromosome 04"/>
</dbReference>
<evidence type="ECO:0000256" key="1">
    <source>
        <dbReference type="SAM" id="MobiDB-lite"/>
    </source>
</evidence>
<protein>
    <recommendedName>
        <fullName evidence="2">PH-like domain-containing protein</fullName>
    </recommendedName>
</protein>
<evidence type="ECO:0000259" key="2">
    <source>
        <dbReference type="Pfam" id="PF25406"/>
    </source>
</evidence>
<dbReference type="AlphaFoldDB" id="A0A7G2C7Z1"/>
<dbReference type="VEuPathDB" id="TriTrypDB:ADEAN_000238000"/>
<evidence type="ECO:0000313" key="3">
    <source>
        <dbReference type="EMBL" id="CAD2214927.1"/>
    </source>
</evidence>
<sequence length="166" mass="18820">MSQHSYPSNSRGRVVRYVGAVNRRPDGEGDDGAVSVSSAPTSRVERPLRRLPAPVPQPSPLLKAIVEHICYYRNIASPPVIYPEVAVAFDEFIHRGTLLKKFIERGPPHSRFFCIRFLDLNLPRQDMGPSMNVPEPVLGYYTNEKSRSMRRFFPLVNLVKVSAPFR</sequence>
<proteinExistence type="predicted"/>
<evidence type="ECO:0000313" key="4">
    <source>
        <dbReference type="Proteomes" id="UP000515908"/>
    </source>
</evidence>
<dbReference type="EMBL" id="LR877148">
    <property type="protein sequence ID" value="CAD2214927.1"/>
    <property type="molecule type" value="Genomic_DNA"/>
</dbReference>
<gene>
    <name evidence="3" type="ORF">ADEAN_000238000</name>
</gene>
<reference evidence="3 4" key="1">
    <citation type="submission" date="2020-08" db="EMBL/GenBank/DDBJ databases">
        <authorList>
            <person name="Newling K."/>
            <person name="Davey J."/>
            <person name="Forrester S."/>
        </authorList>
    </citation>
    <scope>NUCLEOTIDE SEQUENCE [LARGE SCALE GENOMIC DNA]</scope>
    <source>
        <strain evidence="4">Crithidia deanei Carvalho (ATCC PRA-265)</strain>
    </source>
</reference>
<feature type="domain" description="PH-like" evidence="2">
    <location>
        <begin position="57"/>
        <end position="162"/>
    </location>
</feature>
<dbReference type="InterPro" id="IPR057608">
    <property type="entry name" value="PH_2_kinetoplastids"/>
</dbReference>
<organism evidence="3 4">
    <name type="scientific">Angomonas deanei</name>
    <dbReference type="NCBI Taxonomy" id="59799"/>
    <lineage>
        <taxon>Eukaryota</taxon>
        <taxon>Discoba</taxon>
        <taxon>Euglenozoa</taxon>
        <taxon>Kinetoplastea</taxon>
        <taxon>Metakinetoplastina</taxon>
        <taxon>Trypanosomatida</taxon>
        <taxon>Trypanosomatidae</taxon>
        <taxon>Strigomonadinae</taxon>
        <taxon>Angomonas</taxon>
    </lineage>
</organism>
<keyword evidence="4" id="KW-1185">Reference proteome</keyword>
<dbReference type="Pfam" id="PF25406">
    <property type="entry name" value="PH_31"/>
    <property type="match status" value="1"/>
</dbReference>
<feature type="region of interest" description="Disordered" evidence="1">
    <location>
        <begin position="22"/>
        <end position="51"/>
    </location>
</feature>